<dbReference type="InterPro" id="IPR027470">
    <property type="entry name" value="Cation_efflux_CTD"/>
</dbReference>
<keyword evidence="11" id="KW-1185">Reference proteome</keyword>
<dbReference type="FunFam" id="1.20.1510.10:FF:000005">
    <property type="entry name" value="Putative Cation diffusion facilitator 1"/>
    <property type="match status" value="1"/>
</dbReference>
<dbReference type="Gene3D" id="3.30.70.1350">
    <property type="entry name" value="Cation efflux protein, cytoplasmic domain"/>
    <property type="match status" value="1"/>
</dbReference>
<dbReference type="InterPro" id="IPR027469">
    <property type="entry name" value="Cation_efflux_TMD_sf"/>
</dbReference>
<evidence type="ECO:0000313" key="11">
    <source>
        <dbReference type="Proteomes" id="UP000095287"/>
    </source>
</evidence>
<dbReference type="InterPro" id="IPR058533">
    <property type="entry name" value="Cation_efflux_TM"/>
</dbReference>
<dbReference type="InterPro" id="IPR050291">
    <property type="entry name" value="CDF_Transporter"/>
</dbReference>
<dbReference type="GO" id="GO:0012505">
    <property type="term" value="C:endomembrane system"/>
    <property type="evidence" value="ECO:0007669"/>
    <property type="project" value="UniProtKB-SubCell"/>
</dbReference>
<evidence type="ECO:0000256" key="2">
    <source>
        <dbReference type="ARBA" id="ARBA00008873"/>
    </source>
</evidence>
<keyword evidence="3" id="KW-0813">Transport</keyword>
<evidence type="ECO:0000256" key="6">
    <source>
        <dbReference type="ARBA" id="ARBA00023065"/>
    </source>
</evidence>
<evidence type="ECO:0000256" key="7">
    <source>
        <dbReference type="ARBA" id="ARBA00023136"/>
    </source>
</evidence>
<feature type="domain" description="Cation efflux protein cytoplasmic" evidence="10">
    <location>
        <begin position="328"/>
        <end position="403"/>
    </location>
</feature>
<dbReference type="AlphaFoldDB" id="A0A1I7ZJ76"/>
<evidence type="ECO:0000256" key="3">
    <source>
        <dbReference type="ARBA" id="ARBA00022448"/>
    </source>
</evidence>
<sequence length="418" mass="47158">MSEMWCLRVFDWFRGSDAVEEFYSYQNYIEECKKEDEELLKKDLETHVKEDNAKDKENQQVDDYLAKLTLAINIGMIFAKATAAYFSNSMSVVKFYSYQNYIEECKKEDEELLKKDLETHVKEDNAKDKENQQVDDYLAKLTLAINIGMIFAKATAAYFSNSMSVVSTVVDSVMDVTSGAVIWAALRASEKTCPYSYPVGRSRLEPLAVLIVAVVMIIANLLIIAESIRAVVEHTLDPRVDIKTLAILVTGTSLKYGLYDTPSSNVLAQDQGNDVATNIVALAAVYIGNRWWIYADSVGAILISSYIIMTWVETAGEQIPQLVGKAAPPEFISRITSIAVNHDHRIKGLDTVYVYHMGANFLVELHVLMDETLPLKEAHDVSEDLQVKIERMPYVERAFVHVDYKLDGDEHLAAKKYK</sequence>
<reference evidence="12" key="1">
    <citation type="submission" date="2016-11" db="UniProtKB">
        <authorList>
            <consortium name="WormBaseParasite"/>
        </authorList>
    </citation>
    <scope>IDENTIFICATION</scope>
</reference>
<evidence type="ECO:0000256" key="4">
    <source>
        <dbReference type="ARBA" id="ARBA00022692"/>
    </source>
</evidence>
<keyword evidence="7 8" id="KW-0472">Membrane</keyword>
<dbReference type="SUPFAM" id="SSF161111">
    <property type="entry name" value="Cation efflux protein transmembrane domain-like"/>
    <property type="match status" value="1"/>
</dbReference>
<dbReference type="Pfam" id="PF01545">
    <property type="entry name" value="Cation_efflux"/>
    <property type="match status" value="1"/>
</dbReference>
<dbReference type="Pfam" id="PF16916">
    <property type="entry name" value="ZT_dimer"/>
    <property type="match status" value="1"/>
</dbReference>
<evidence type="ECO:0000259" key="10">
    <source>
        <dbReference type="Pfam" id="PF16916"/>
    </source>
</evidence>
<dbReference type="Gene3D" id="1.20.1510.10">
    <property type="entry name" value="Cation efflux protein transmembrane domain"/>
    <property type="match status" value="1"/>
</dbReference>
<feature type="transmembrane region" description="Helical" evidence="8">
    <location>
        <begin position="137"/>
        <end position="159"/>
    </location>
</feature>
<dbReference type="PANTHER" id="PTHR43840:SF8">
    <property type="entry name" value="CATION EFFLUX PROTEIN CYTOPLASMIC DOMAIN-CONTAINING PROTEIN"/>
    <property type="match status" value="1"/>
</dbReference>
<evidence type="ECO:0000259" key="9">
    <source>
        <dbReference type="Pfam" id="PF01545"/>
    </source>
</evidence>
<dbReference type="GO" id="GO:0016020">
    <property type="term" value="C:membrane"/>
    <property type="evidence" value="ECO:0007669"/>
    <property type="project" value="InterPro"/>
</dbReference>
<dbReference type="InterPro" id="IPR036837">
    <property type="entry name" value="Cation_efflux_CTD_sf"/>
</dbReference>
<evidence type="ECO:0000313" key="12">
    <source>
        <dbReference type="WBParaSite" id="L893_g26831.t1"/>
    </source>
</evidence>
<protein>
    <submittedName>
        <fullName evidence="12">ZT_dimer domain-containing protein</fullName>
    </submittedName>
</protein>
<keyword evidence="6" id="KW-0406">Ion transport</keyword>
<evidence type="ECO:0000256" key="1">
    <source>
        <dbReference type="ARBA" id="ARBA00004127"/>
    </source>
</evidence>
<accession>A0A1I7ZJ76</accession>
<feature type="transmembrane region" description="Helical" evidence="8">
    <location>
        <begin position="207"/>
        <end position="225"/>
    </location>
</feature>
<dbReference type="NCBIfam" id="TIGR01297">
    <property type="entry name" value="CDF"/>
    <property type="match status" value="1"/>
</dbReference>
<dbReference type="PANTHER" id="PTHR43840">
    <property type="entry name" value="MITOCHONDRIAL METAL TRANSPORTER 1-RELATED"/>
    <property type="match status" value="1"/>
</dbReference>
<organism evidence="11 12">
    <name type="scientific">Steinernema glaseri</name>
    <dbReference type="NCBI Taxonomy" id="37863"/>
    <lineage>
        <taxon>Eukaryota</taxon>
        <taxon>Metazoa</taxon>
        <taxon>Ecdysozoa</taxon>
        <taxon>Nematoda</taxon>
        <taxon>Chromadorea</taxon>
        <taxon>Rhabditida</taxon>
        <taxon>Tylenchina</taxon>
        <taxon>Panagrolaimomorpha</taxon>
        <taxon>Strongyloidoidea</taxon>
        <taxon>Steinernematidae</taxon>
        <taxon>Steinernema</taxon>
    </lineage>
</organism>
<dbReference type="WBParaSite" id="L893_g26831.t1">
    <property type="protein sequence ID" value="L893_g26831.t1"/>
    <property type="gene ID" value="L893_g26831"/>
</dbReference>
<evidence type="ECO:0000256" key="8">
    <source>
        <dbReference type="SAM" id="Phobius"/>
    </source>
</evidence>
<dbReference type="Proteomes" id="UP000095287">
    <property type="component" value="Unplaced"/>
</dbReference>
<name>A0A1I7ZJ76_9BILA</name>
<proteinExistence type="inferred from homology"/>
<comment type="similarity">
    <text evidence="2">Belongs to the cation diffusion facilitator (CDF) transporter (TC 2.A.4) family. SLC30A subfamily.</text>
</comment>
<keyword evidence="5 8" id="KW-1133">Transmembrane helix</keyword>
<evidence type="ECO:0000256" key="5">
    <source>
        <dbReference type="ARBA" id="ARBA00022989"/>
    </source>
</evidence>
<dbReference type="FunFam" id="3.30.70.1350:FF:000001">
    <property type="entry name" value="Metal tolerance protein 11"/>
    <property type="match status" value="1"/>
</dbReference>
<feature type="domain" description="Cation efflux protein transmembrane" evidence="9">
    <location>
        <begin position="141"/>
        <end position="322"/>
    </location>
</feature>
<dbReference type="GO" id="GO:0008324">
    <property type="term" value="F:monoatomic cation transmembrane transporter activity"/>
    <property type="evidence" value="ECO:0007669"/>
    <property type="project" value="InterPro"/>
</dbReference>
<dbReference type="SUPFAM" id="SSF160240">
    <property type="entry name" value="Cation efflux protein cytoplasmic domain-like"/>
    <property type="match status" value="1"/>
</dbReference>
<dbReference type="InterPro" id="IPR002524">
    <property type="entry name" value="Cation_efflux"/>
</dbReference>
<keyword evidence="4 8" id="KW-0812">Transmembrane</keyword>
<comment type="subcellular location">
    <subcellularLocation>
        <location evidence="1">Endomembrane system</location>
        <topology evidence="1">Multi-pass membrane protein</topology>
    </subcellularLocation>
</comment>